<evidence type="ECO:0000313" key="1">
    <source>
        <dbReference type="EMBL" id="AFK42648.1"/>
    </source>
</evidence>
<reference evidence="1" key="1">
    <citation type="submission" date="2012-05" db="EMBL/GenBank/DDBJ databases">
        <authorList>
            <person name="Krishnakumar V."/>
            <person name="Cheung F."/>
            <person name="Xiao Y."/>
            <person name="Chan A."/>
            <person name="Moskal W.A."/>
            <person name="Town C.D."/>
        </authorList>
    </citation>
    <scope>NUCLEOTIDE SEQUENCE</scope>
</reference>
<name>I3SQV6_MEDTR</name>
<accession>I3SQV6</accession>
<proteinExistence type="evidence at transcript level"/>
<organism evidence="1">
    <name type="scientific">Medicago truncatula</name>
    <name type="common">Barrel medic</name>
    <name type="synonym">Medicago tribuloides</name>
    <dbReference type="NCBI Taxonomy" id="3880"/>
    <lineage>
        <taxon>Eukaryota</taxon>
        <taxon>Viridiplantae</taxon>
        <taxon>Streptophyta</taxon>
        <taxon>Embryophyta</taxon>
        <taxon>Tracheophyta</taxon>
        <taxon>Spermatophyta</taxon>
        <taxon>Magnoliopsida</taxon>
        <taxon>eudicotyledons</taxon>
        <taxon>Gunneridae</taxon>
        <taxon>Pentapetalae</taxon>
        <taxon>rosids</taxon>
        <taxon>fabids</taxon>
        <taxon>Fabales</taxon>
        <taxon>Fabaceae</taxon>
        <taxon>Papilionoideae</taxon>
        <taxon>50 kb inversion clade</taxon>
        <taxon>NPAAA clade</taxon>
        <taxon>Hologalegina</taxon>
        <taxon>IRL clade</taxon>
        <taxon>Trifolieae</taxon>
        <taxon>Medicago</taxon>
    </lineage>
</organism>
<protein>
    <submittedName>
        <fullName evidence="1">Uncharacterized protein</fullName>
    </submittedName>
</protein>
<sequence length="53" mass="6150">MMSASTHYTCGSEFIHLNLIIITTTKYKNVTLIGWLPLTDSFFQHMQIYQTPI</sequence>
<dbReference type="AlphaFoldDB" id="I3SQV6"/>
<dbReference type="EMBL" id="BT142854">
    <property type="protein sequence ID" value="AFK42648.1"/>
    <property type="molecule type" value="mRNA"/>
</dbReference>